<feature type="active site" evidence="5">
    <location>
        <position position="16"/>
    </location>
</feature>
<dbReference type="FunFam" id="3.40.50.2300:FF:000113">
    <property type="entry name" value="Low molecular weight protein-tyrosine-phosphatase"/>
    <property type="match status" value="1"/>
</dbReference>
<organism evidence="7 8">
    <name type="scientific">Rhizobium skierniewicense</name>
    <dbReference type="NCBI Taxonomy" id="984260"/>
    <lineage>
        <taxon>Bacteria</taxon>
        <taxon>Pseudomonadati</taxon>
        <taxon>Pseudomonadota</taxon>
        <taxon>Alphaproteobacteria</taxon>
        <taxon>Hyphomicrobiales</taxon>
        <taxon>Rhizobiaceae</taxon>
        <taxon>Rhizobium/Agrobacterium group</taxon>
        <taxon>Rhizobium</taxon>
    </lineage>
</organism>
<accession>A0A7W6G1W3</accession>
<name>A0A7W6G1W3_9HYPH</name>
<proteinExistence type="inferred from homology"/>
<evidence type="ECO:0000256" key="1">
    <source>
        <dbReference type="ARBA" id="ARBA00011063"/>
    </source>
</evidence>
<dbReference type="SMART" id="SM00226">
    <property type="entry name" value="LMWPc"/>
    <property type="match status" value="1"/>
</dbReference>
<evidence type="ECO:0000313" key="7">
    <source>
        <dbReference type="EMBL" id="MBB3946458.1"/>
    </source>
</evidence>
<dbReference type="GO" id="GO:0004725">
    <property type="term" value="F:protein tyrosine phosphatase activity"/>
    <property type="evidence" value="ECO:0007669"/>
    <property type="project" value="UniProtKB-EC"/>
</dbReference>
<dbReference type="InterPro" id="IPR036196">
    <property type="entry name" value="Ptyr_pPase_sf"/>
</dbReference>
<evidence type="ECO:0000256" key="3">
    <source>
        <dbReference type="ARBA" id="ARBA00022801"/>
    </source>
</evidence>
<comment type="caution">
    <text evidence="7">The sequence shown here is derived from an EMBL/GenBank/DDBJ whole genome shotgun (WGS) entry which is preliminary data.</text>
</comment>
<comment type="similarity">
    <text evidence="1">Belongs to the low molecular weight phosphotyrosine protein phosphatase family.</text>
</comment>
<feature type="active site" description="Proton donor" evidence="5">
    <location>
        <position position="126"/>
    </location>
</feature>
<dbReference type="InterPro" id="IPR017867">
    <property type="entry name" value="Tyr_phospatase_low_mol_wt"/>
</dbReference>
<keyword evidence="8" id="KW-1185">Reference proteome</keyword>
<dbReference type="InterPro" id="IPR023485">
    <property type="entry name" value="Ptyr_pPase"/>
</dbReference>
<evidence type="ECO:0000259" key="6">
    <source>
        <dbReference type="SMART" id="SM00226"/>
    </source>
</evidence>
<dbReference type="PANTHER" id="PTHR11717:SF7">
    <property type="entry name" value="LOW MOLECULAR WEIGHT PHOSPHOTYROSINE PROTEIN PHOSPHATASE"/>
    <property type="match status" value="1"/>
</dbReference>
<dbReference type="SUPFAM" id="SSF52788">
    <property type="entry name" value="Phosphotyrosine protein phosphatases I"/>
    <property type="match status" value="1"/>
</dbReference>
<dbReference type="EC" id="3.1.3.48" evidence="2"/>
<reference evidence="7 8" key="1">
    <citation type="submission" date="2020-08" db="EMBL/GenBank/DDBJ databases">
        <title>Genomic Encyclopedia of Type Strains, Phase IV (KMG-IV): sequencing the most valuable type-strain genomes for metagenomic binning, comparative biology and taxonomic classification.</title>
        <authorList>
            <person name="Goeker M."/>
        </authorList>
    </citation>
    <scope>NUCLEOTIDE SEQUENCE [LARGE SCALE GENOMIC DNA]</scope>
    <source>
        <strain evidence="7 8">DSM 26438</strain>
    </source>
</reference>
<dbReference type="PANTHER" id="PTHR11717">
    <property type="entry name" value="LOW MOLECULAR WEIGHT PROTEIN TYROSINE PHOSPHATASE"/>
    <property type="match status" value="1"/>
</dbReference>
<dbReference type="Gene3D" id="3.40.50.2300">
    <property type="match status" value="1"/>
</dbReference>
<dbReference type="Pfam" id="PF01451">
    <property type="entry name" value="LMWPc"/>
    <property type="match status" value="1"/>
</dbReference>
<feature type="domain" description="Phosphotyrosine protein phosphatase I" evidence="6">
    <location>
        <begin position="4"/>
        <end position="152"/>
    </location>
</feature>
<evidence type="ECO:0000256" key="4">
    <source>
        <dbReference type="ARBA" id="ARBA00022912"/>
    </source>
</evidence>
<evidence type="ECO:0000256" key="2">
    <source>
        <dbReference type="ARBA" id="ARBA00013064"/>
    </source>
</evidence>
<keyword evidence="3 7" id="KW-0378">Hydrolase</keyword>
<protein>
    <recommendedName>
        <fullName evidence="2">protein-tyrosine-phosphatase</fullName>
        <ecNumber evidence="2">3.1.3.48</ecNumber>
    </recommendedName>
</protein>
<dbReference type="CDD" id="cd16343">
    <property type="entry name" value="LMWPTP"/>
    <property type="match status" value="1"/>
</dbReference>
<dbReference type="RefSeq" id="WP_183896420.1">
    <property type="nucleotide sequence ID" value="NZ_JACIDV010000006.1"/>
</dbReference>
<dbReference type="AlphaFoldDB" id="A0A7W6G1W3"/>
<keyword evidence="4" id="KW-0904">Protein phosphatase</keyword>
<feature type="active site" description="Nucleophile" evidence="5">
    <location>
        <position position="10"/>
    </location>
</feature>
<dbReference type="EMBL" id="JACIDV010000006">
    <property type="protein sequence ID" value="MBB3946458.1"/>
    <property type="molecule type" value="Genomic_DNA"/>
</dbReference>
<dbReference type="PRINTS" id="PR00719">
    <property type="entry name" value="LMWPTPASE"/>
</dbReference>
<sequence length="159" mass="17365">MKRTAVLFVCMGNICRSPLAEGIFAHLIAQRGIADRFVIDSAGTGGWHSGDAPDRRSVTVARDHGIDIAKQKARQVRPSDFEDFDLILAMDDDNLTSLKALCPQHCARKLYLFADYATGVRSNVPDPYYGGQDGFQTVYTMLFSGCTSLIGKLETGQAS</sequence>
<dbReference type="Proteomes" id="UP000565286">
    <property type="component" value="Unassembled WGS sequence"/>
</dbReference>
<dbReference type="InterPro" id="IPR050438">
    <property type="entry name" value="LMW_PTPase"/>
</dbReference>
<gene>
    <name evidence="7" type="ORF">GGQ73_002411</name>
</gene>
<evidence type="ECO:0000313" key="8">
    <source>
        <dbReference type="Proteomes" id="UP000565286"/>
    </source>
</evidence>
<evidence type="ECO:0000256" key="5">
    <source>
        <dbReference type="PIRSR" id="PIRSR617867-1"/>
    </source>
</evidence>